<dbReference type="InterPro" id="IPR001509">
    <property type="entry name" value="Epimerase_deHydtase"/>
</dbReference>
<protein>
    <submittedName>
        <fullName evidence="4">Epimerase family protein</fullName>
    </submittedName>
</protein>
<dbReference type="CDD" id="cd07820">
    <property type="entry name" value="SRPBCC_3"/>
    <property type="match status" value="1"/>
</dbReference>
<evidence type="ECO:0000313" key="4">
    <source>
        <dbReference type="EMBL" id="QDV05980.1"/>
    </source>
</evidence>
<evidence type="ECO:0000313" key="5">
    <source>
        <dbReference type="Proteomes" id="UP000320390"/>
    </source>
</evidence>
<evidence type="ECO:0000259" key="2">
    <source>
        <dbReference type="Pfam" id="PF01370"/>
    </source>
</evidence>
<comment type="similarity">
    <text evidence="1">Belongs to the NAD(P)-dependent epimerase/dehydratase family. SDR39U1 subfamily.</text>
</comment>
<dbReference type="Pfam" id="PF08338">
    <property type="entry name" value="DUF1731"/>
    <property type="match status" value="1"/>
</dbReference>
<keyword evidence="5" id="KW-1185">Reference proteome</keyword>
<sequence length="466" mass="50343">MSPQTFERTVRCPVSARETFEWHVRPGALRRLLPPWDNASVKSGSGPEERLEQGARTTIRLGVGPVGIDWEAEIAELDAEATFFVDRSLSGPFKSWVHRHQVEAAGDGASTLTDHIDYELPLGGLGRLFGGGFTRTKLARMFAWRHRVMLHDLECHADAAAQGFSGKTIAITGASGLVGSSLAAFLRTGGHRVLELVRREPRAPHEVRWSPRDGEVDHARLEGIDGIVHLAGESIFGLRWTEDKKRRIEESRVLGTRTIVDAIGRLDRPPAAFVSASAIGWYGDRGDKKLTEEAAMGEGFLAETCAAWEAEADRVQGDVRGVKLRLGVVLDPGGGALATMLPAFKAGVGGKLGSGEQWFPWVALDDVIGAFHRGLFDTGLRGAANLVAPGEVTNADFTKTLGKVLGRPTILPVPEFGLKAALGKEQAQEMLLASVRVVPAALESAGFRFHHPHLEGALMHALGKRQ</sequence>
<dbReference type="RefSeq" id="WP_145195753.1">
    <property type="nucleotide sequence ID" value="NZ_CP036434.1"/>
</dbReference>
<dbReference type="InterPro" id="IPR036291">
    <property type="entry name" value="NAD(P)-bd_dom_sf"/>
</dbReference>
<organism evidence="4 5">
    <name type="scientific">Saltatorellus ferox</name>
    <dbReference type="NCBI Taxonomy" id="2528018"/>
    <lineage>
        <taxon>Bacteria</taxon>
        <taxon>Pseudomonadati</taxon>
        <taxon>Planctomycetota</taxon>
        <taxon>Planctomycetia</taxon>
        <taxon>Planctomycetia incertae sedis</taxon>
        <taxon>Saltatorellus</taxon>
    </lineage>
</organism>
<dbReference type="PANTHER" id="PTHR11092">
    <property type="entry name" value="SUGAR NUCLEOTIDE EPIMERASE RELATED"/>
    <property type="match status" value="1"/>
</dbReference>
<feature type="domain" description="NAD-dependent epimerase/dehydratase" evidence="2">
    <location>
        <begin position="169"/>
        <end position="373"/>
    </location>
</feature>
<dbReference type="Gene3D" id="3.40.50.720">
    <property type="entry name" value="NAD(P)-binding Rossmann-like Domain"/>
    <property type="match status" value="1"/>
</dbReference>
<feature type="domain" description="DUF1731" evidence="3">
    <location>
        <begin position="413"/>
        <end position="460"/>
    </location>
</feature>
<dbReference type="SUPFAM" id="SSF51735">
    <property type="entry name" value="NAD(P)-binding Rossmann-fold domains"/>
    <property type="match status" value="1"/>
</dbReference>
<reference evidence="4 5" key="1">
    <citation type="submission" date="2019-02" db="EMBL/GenBank/DDBJ databases">
        <title>Deep-cultivation of Planctomycetes and their phenomic and genomic characterization uncovers novel biology.</title>
        <authorList>
            <person name="Wiegand S."/>
            <person name="Jogler M."/>
            <person name="Boedeker C."/>
            <person name="Pinto D."/>
            <person name="Vollmers J."/>
            <person name="Rivas-Marin E."/>
            <person name="Kohn T."/>
            <person name="Peeters S.H."/>
            <person name="Heuer A."/>
            <person name="Rast P."/>
            <person name="Oberbeckmann S."/>
            <person name="Bunk B."/>
            <person name="Jeske O."/>
            <person name="Meyerdierks A."/>
            <person name="Storesund J.E."/>
            <person name="Kallscheuer N."/>
            <person name="Luecker S."/>
            <person name="Lage O.M."/>
            <person name="Pohl T."/>
            <person name="Merkel B.J."/>
            <person name="Hornburger P."/>
            <person name="Mueller R.-W."/>
            <person name="Bruemmer F."/>
            <person name="Labrenz M."/>
            <person name="Spormann A.M."/>
            <person name="Op den Camp H."/>
            <person name="Overmann J."/>
            <person name="Amann R."/>
            <person name="Jetten M.S.M."/>
            <person name="Mascher T."/>
            <person name="Medema M.H."/>
            <person name="Devos D.P."/>
            <person name="Kaster A.-K."/>
            <person name="Ovreas L."/>
            <person name="Rohde M."/>
            <person name="Galperin M.Y."/>
            <person name="Jogler C."/>
        </authorList>
    </citation>
    <scope>NUCLEOTIDE SEQUENCE [LARGE SCALE GENOMIC DNA]</scope>
    <source>
        <strain evidence="4 5">Poly30</strain>
    </source>
</reference>
<dbReference type="OrthoDB" id="9801773at2"/>
<dbReference type="PANTHER" id="PTHR11092:SF0">
    <property type="entry name" value="EPIMERASE FAMILY PROTEIN SDR39U1"/>
    <property type="match status" value="1"/>
</dbReference>
<dbReference type="InterPro" id="IPR013549">
    <property type="entry name" value="DUF1731"/>
</dbReference>
<dbReference type="SUPFAM" id="SSF55961">
    <property type="entry name" value="Bet v1-like"/>
    <property type="match status" value="1"/>
</dbReference>
<evidence type="ECO:0000256" key="1">
    <source>
        <dbReference type="ARBA" id="ARBA00009353"/>
    </source>
</evidence>
<dbReference type="EMBL" id="CP036434">
    <property type="protein sequence ID" value="QDV05980.1"/>
    <property type="molecule type" value="Genomic_DNA"/>
</dbReference>
<evidence type="ECO:0000259" key="3">
    <source>
        <dbReference type="Pfam" id="PF08338"/>
    </source>
</evidence>
<dbReference type="Gene3D" id="3.30.530.20">
    <property type="match status" value="1"/>
</dbReference>
<dbReference type="Proteomes" id="UP000320390">
    <property type="component" value="Chromosome"/>
</dbReference>
<accession>A0A518EPG8</accession>
<dbReference type="Pfam" id="PF01370">
    <property type="entry name" value="Epimerase"/>
    <property type="match status" value="1"/>
</dbReference>
<dbReference type="NCBIfam" id="TIGR01777">
    <property type="entry name" value="yfcH"/>
    <property type="match status" value="1"/>
</dbReference>
<gene>
    <name evidence="4" type="ORF">Poly30_14840</name>
</gene>
<dbReference type="InterPro" id="IPR010099">
    <property type="entry name" value="SDR39U1"/>
</dbReference>
<dbReference type="AlphaFoldDB" id="A0A518EPG8"/>
<name>A0A518EPG8_9BACT</name>
<proteinExistence type="inferred from homology"/>
<dbReference type="InterPro" id="IPR023393">
    <property type="entry name" value="START-like_dom_sf"/>
</dbReference>